<feature type="non-terminal residue" evidence="1">
    <location>
        <position position="1"/>
    </location>
</feature>
<accession>X1VWP3</accession>
<protein>
    <submittedName>
        <fullName evidence="1">Uncharacterized protein</fullName>
    </submittedName>
</protein>
<organism evidence="1">
    <name type="scientific">marine sediment metagenome</name>
    <dbReference type="NCBI Taxonomy" id="412755"/>
    <lineage>
        <taxon>unclassified sequences</taxon>
        <taxon>metagenomes</taxon>
        <taxon>ecological metagenomes</taxon>
    </lineage>
</organism>
<name>X1VWP3_9ZZZZ</name>
<reference evidence="1" key="1">
    <citation type="journal article" date="2014" name="Front. Microbiol.">
        <title>High frequency of phylogenetically diverse reductive dehalogenase-homologous genes in deep subseafloor sedimentary metagenomes.</title>
        <authorList>
            <person name="Kawai M."/>
            <person name="Futagami T."/>
            <person name="Toyoda A."/>
            <person name="Takaki Y."/>
            <person name="Nishi S."/>
            <person name="Hori S."/>
            <person name="Arai W."/>
            <person name="Tsubouchi T."/>
            <person name="Morono Y."/>
            <person name="Uchiyama I."/>
            <person name="Ito T."/>
            <person name="Fujiyama A."/>
            <person name="Inagaki F."/>
            <person name="Takami H."/>
        </authorList>
    </citation>
    <scope>NUCLEOTIDE SEQUENCE</scope>
    <source>
        <strain evidence="1">Expedition CK06-06</strain>
    </source>
</reference>
<dbReference type="EMBL" id="BARW01039835">
    <property type="protein sequence ID" value="GAJ23026.1"/>
    <property type="molecule type" value="Genomic_DNA"/>
</dbReference>
<evidence type="ECO:0000313" key="1">
    <source>
        <dbReference type="EMBL" id="GAJ23026.1"/>
    </source>
</evidence>
<dbReference type="AlphaFoldDB" id="X1VWP3"/>
<comment type="caution">
    <text evidence="1">The sequence shown here is derived from an EMBL/GenBank/DDBJ whole genome shotgun (WGS) entry which is preliminary data.</text>
</comment>
<gene>
    <name evidence="1" type="ORF">S12H4_60499</name>
</gene>
<proteinExistence type="predicted"/>
<sequence length="48" mass="5356">TFPLASPKQTYPYPLSQSSTDPLAYRKNLSTNTTTEVILNTKPRPLGF</sequence>